<reference evidence="1 2" key="1">
    <citation type="submission" date="2018-11" db="EMBL/GenBank/DDBJ databases">
        <title>Genomic Encyclopedia of Type Strains, Phase IV (KMG-IV): sequencing the most valuable type-strain genomes for metagenomic binning, comparative biology and taxonomic classification.</title>
        <authorList>
            <person name="Goeker M."/>
        </authorList>
    </citation>
    <scope>NUCLEOTIDE SEQUENCE [LARGE SCALE GENOMIC DNA]</scope>
    <source>
        <strain evidence="1 2">DSM 100316</strain>
    </source>
</reference>
<proteinExistence type="predicted"/>
<evidence type="ECO:0000313" key="1">
    <source>
        <dbReference type="EMBL" id="ROR98674.1"/>
    </source>
</evidence>
<dbReference type="EMBL" id="RKHR01000007">
    <property type="protein sequence ID" value="ROR98674.1"/>
    <property type="molecule type" value="Genomic_DNA"/>
</dbReference>
<accession>A0A3N2DH25</accession>
<comment type="caution">
    <text evidence="1">The sequence shown here is derived from an EMBL/GenBank/DDBJ whole genome shotgun (WGS) entry which is preliminary data.</text>
</comment>
<sequence>MYYKARSNPAVPPTTKTQATLLGFFYALKKPHYNGTQQAYQAMSAALHQQRPI</sequence>
<dbReference type="Proteomes" id="UP000275394">
    <property type="component" value="Unassembled WGS sequence"/>
</dbReference>
<evidence type="ECO:0000313" key="2">
    <source>
        <dbReference type="Proteomes" id="UP000275394"/>
    </source>
</evidence>
<dbReference type="AlphaFoldDB" id="A0A3N2DH25"/>
<organism evidence="1 2">
    <name type="scientific">Sinobacterium caligoides</name>
    <dbReference type="NCBI Taxonomy" id="933926"/>
    <lineage>
        <taxon>Bacteria</taxon>
        <taxon>Pseudomonadati</taxon>
        <taxon>Pseudomonadota</taxon>
        <taxon>Gammaproteobacteria</taxon>
        <taxon>Cellvibrionales</taxon>
        <taxon>Spongiibacteraceae</taxon>
        <taxon>Sinobacterium</taxon>
    </lineage>
</organism>
<keyword evidence="2" id="KW-1185">Reference proteome</keyword>
<gene>
    <name evidence="1" type="ORF">EDC56_3409</name>
</gene>
<protein>
    <submittedName>
        <fullName evidence="1">Uncharacterized protein</fullName>
    </submittedName>
</protein>
<name>A0A3N2DH25_9GAMM</name>